<evidence type="ECO:0000256" key="1">
    <source>
        <dbReference type="ARBA" id="ARBA00022750"/>
    </source>
</evidence>
<dbReference type="InterPro" id="IPR032567">
    <property type="entry name" value="RTL1-rel"/>
</dbReference>
<dbReference type="Gene3D" id="3.10.10.10">
    <property type="entry name" value="HIV Type 1 Reverse Transcriptase, subunit A, domain 1"/>
    <property type="match status" value="1"/>
</dbReference>
<evidence type="ECO:0000313" key="5">
    <source>
        <dbReference type="EMBL" id="GAN11746.1"/>
    </source>
</evidence>
<keyword evidence="1" id="KW-0064">Aspartyl protease</keyword>
<dbReference type="PANTHER" id="PTHR15503:SF22">
    <property type="entry name" value="TRANSPOSON TY3-I GAG POLYPROTEIN"/>
    <property type="match status" value="1"/>
</dbReference>
<dbReference type="GO" id="GO:0003676">
    <property type="term" value="F:nucleic acid binding"/>
    <property type="evidence" value="ECO:0007669"/>
    <property type="project" value="InterPro"/>
</dbReference>
<protein>
    <recommendedName>
        <fullName evidence="4">CCHC-type domain-containing protein</fullName>
    </recommendedName>
</protein>
<dbReference type="InterPro" id="IPR001878">
    <property type="entry name" value="Znf_CCHC"/>
</dbReference>
<evidence type="ECO:0000313" key="6">
    <source>
        <dbReference type="Proteomes" id="UP000053815"/>
    </source>
</evidence>
<dbReference type="SMART" id="SM00343">
    <property type="entry name" value="ZnF_C2HC"/>
    <property type="match status" value="1"/>
</dbReference>
<accession>A0A0C9MLT1</accession>
<dbReference type="InterPro" id="IPR036875">
    <property type="entry name" value="Znf_CCHC_sf"/>
</dbReference>
<dbReference type="AlphaFoldDB" id="A0A0C9MLT1"/>
<dbReference type="CDD" id="cd00303">
    <property type="entry name" value="retropepsin_like"/>
    <property type="match status" value="1"/>
</dbReference>
<evidence type="ECO:0000259" key="4">
    <source>
        <dbReference type="PROSITE" id="PS50158"/>
    </source>
</evidence>
<organism evidence="5">
    <name type="scientific">Mucor ambiguus</name>
    <dbReference type="NCBI Taxonomy" id="91626"/>
    <lineage>
        <taxon>Eukaryota</taxon>
        <taxon>Fungi</taxon>
        <taxon>Fungi incertae sedis</taxon>
        <taxon>Mucoromycota</taxon>
        <taxon>Mucoromycotina</taxon>
        <taxon>Mucoromycetes</taxon>
        <taxon>Mucorales</taxon>
        <taxon>Mucorineae</taxon>
        <taxon>Mucoraceae</taxon>
        <taxon>Mucor</taxon>
    </lineage>
</organism>
<dbReference type="PROSITE" id="PS00141">
    <property type="entry name" value="ASP_PROTEASE"/>
    <property type="match status" value="1"/>
</dbReference>
<feature type="region of interest" description="Disordered" evidence="3">
    <location>
        <begin position="48"/>
        <end position="71"/>
    </location>
</feature>
<keyword evidence="1" id="KW-0378">Hydrolase</keyword>
<dbReference type="PANTHER" id="PTHR15503">
    <property type="entry name" value="LDOC1 RELATED"/>
    <property type="match status" value="1"/>
</dbReference>
<keyword evidence="2" id="KW-0863">Zinc-finger</keyword>
<dbReference type="GO" id="GO:0008270">
    <property type="term" value="F:zinc ion binding"/>
    <property type="evidence" value="ECO:0007669"/>
    <property type="project" value="UniProtKB-KW"/>
</dbReference>
<dbReference type="EMBL" id="DF837170">
    <property type="protein sequence ID" value="GAN11746.1"/>
    <property type="molecule type" value="Genomic_DNA"/>
</dbReference>
<dbReference type="Proteomes" id="UP000053815">
    <property type="component" value="Unassembled WGS sequence"/>
</dbReference>
<keyword evidence="6" id="KW-1185">Reference proteome</keyword>
<evidence type="ECO:0000256" key="2">
    <source>
        <dbReference type="PROSITE-ProRule" id="PRU00047"/>
    </source>
</evidence>
<dbReference type="GO" id="GO:0004190">
    <property type="term" value="F:aspartic-type endopeptidase activity"/>
    <property type="evidence" value="ECO:0007669"/>
    <property type="project" value="UniProtKB-KW"/>
</dbReference>
<dbReference type="OrthoDB" id="2217964at2759"/>
<evidence type="ECO:0000256" key="3">
    <source>
        <dbReference type="SAM" id="MobiDB-lite"/>
    </source>
</evidence>
<sequence>MSRVTNLDEGIRVATDIERSLANKQVDTYMGPIKPELNHAKEEYAPAQQNYQHKQGNKKKFDRRSDNKMNKRKETRECYKCHKVGHISKDCWSTKKAQNAQQVKREEEENVFAHLTINNSQAEESFNTGSRFKVEVQMKEEQFMRKVLVDTGSTISSIKQSVAEELGLETIPTPRVYDSICKAYVYVVEKQNEDIILGMDWLQKEDIVIQTKNKKISRGQGVVERNNSTATVVDKLLEQYPNLTSEDTTQSRTTAPYKHSINTGDAKPVVTRDFRRSPAENAAIAEEVKVMLVKGVIVPSQSDWCSPVILIKKPDGTFRFCVDYRNLNKVVIKDEFPLPLIPDLLEKLRGYKYFSSYCAP</sequence>
<dbReference type="CDD" id="cd01647">
    <property type="entry name" value="RT_LTR"/>
    <property type="match status" value="1"/>
</dbReference>
<name>A0A0C9MLT1_9FUNG</name>
<dbReference type="GO" id="GO:0006508">
    <property type="term" value="P:proteolysis"/>
    <property type="evidence" value="ECO:0007669"/>
    <property type="project" value="InterPro"/>
</dbReference>
<dbReference type="SUPFAM" id="SSF56672">
    <property type="entry name" value="DNA/RNA polymerases"/>
    <property type="match status" value="1"/>
</dbReference>
<dbReference type="PROSITE" id="PS50158">
    <property type="entry name" value="ZF_CCHC"/>
    <property type="match status" value="1"/>
</dbReference>
<dbReference type="Pfam" id="PF08284">
    <property type="entry name" value="RVP_2"/>
    <property type="match status" value="1"/>
</dbReference>
<dbReference type="SUPFAM" id="SSF57756">
    <property type="entry name" value="Retrovirus zinc finger-like domains"/>
    <property type="match status" value="1"/>
</dbReference>
<keyword evidence="2" id="KW-0862">Zinc</keyword>
<dbReference type="Gene3D" id="2.40.70.10">
    <property type="entry name" value="Acid Proteases"/>
    <property type="match status" value="2"/>
</dbReference>
<proteinExistence type="predicted"/>
<dbReference type="InterPro" id="IPR001969">
    <property type="entry name" value="Aspartic_peptidase_AS"/>
</dbReference>
<dbReference type="STRING" id="91626.A0A0C9MLT1"/>
<keyword evidence="2" id="KW-0479">Metal-binding</keyword>
<gene>
    <name evidence="5" type="ORF">MAM1_0881c11332</name>
</gene>
<keyword evidence="1" id="KW-0645">Protease</keyword>
<reference evidence="5" key="1">
    <citation type="submission" date="2014-09" db="EMBL/GenBank/DDBJ databases">
        <title>Draft genome sequence of an oleaginous Mucoromycotina fungus Mucor ambiguus NBRC6742.</title>
        <authorList>
            <person name="Takeda I."/>
            <person name="Yamane N."/>
            <person name="Morita T."/>
            <person name="Tamano K."/>
            <person name="Machida M."/>
            <person name="Baker S."/>
            <person name="Koike H."/>
        </authorList>
    </citation>
    <scope>NUCLEOTIDE SEQUENCE</scope>
    <source>
        <strain evidence="5">NBRC 6742</strain>
    </source>
</reference>
<dbReference type="InterPro" id="IPR043502">
    <property type="entry name" value="DNA/RNA_pol_sf"/>
</dbReference>
<dbReference type="SUPFAM" id="SSF50630">
    <property type="entry name" value="Acid proteases"/>
    <property type="match status" value="1"/>
</dbReference>
<dbReference type="Gene3D" id="4.10.60.10">
    <property type="entry name" value="Zinc finger, CCHC-type"/>
    <property type="match status" value="1"/>
</dbReference>
<feature type="domain" description="CCHC-type" evidence="4">
    <location>
        <begin position="78"/>
        <end position="91"/>
    </location>
</feature>
<dbReference type="InterPro" id="IPR021109">
    <property type="entry name" value="Peptidase_aspartic_dom_sf"/>
</dbReference>